<proteinExistence type="inferred from homology"/>
<feature type="transmembrane region" description="Helical" evidence="7">
    <location>
        <begin position="117"/>
        <end position="140"/>
    </location>
</feature>
<dbReference type="PANTHER" id="PTHR43663:SF1">
    <property type="entry name" value="CHROMATE TRANSPORTER"/>
    <property type="match status" value="1"/>
</dbReference>
<feature type="transmembrane region" description="Helical" evidence="7">
    <location>
        <begin position="167"/>
        <end position="185"/>
    </location>
</feature>
<dbReference type="InterPro" id="IPR003370">
    <property type="entry name" value="Chromate_transpt"/>
</dbReference>
<dbReference type="InterPro" id="IPR052518">
    <property type="entry name" value="CHR_Transporter"/>
</dbReference>
<evidence type="ECO:0000256" key="1">
    <source>
        <dbReference type="ARBA" id="ARBA00004651"/>
    </source>
</evidence>
<dbReference type="AlphaFoldDB" id="A0A4V3IYC5"/>
<gene>
    <name evidence="8" type="ORF">EQF91_03410</name>
</gene>
<comment type="caution">
    <text evidence="8">The sequence shown here is derived from an EMBL/GenBank/DDBJ whole genome shotgun (WGS) entry which is preliminary data.</text>
</comment>
<feature type="transmembrane region" description="Helical" evidence="7">
    <location>
        <begin position="146"/>
        <end position="162"/>
    </location>
</feature>
<dbReference type="EMBL" id="SCFR01000008">
    <property type="protein sequence ID" value="TFF66656.1"/>
    <property type="molecule type" value="Genomic_DNA"/>
</dbReference>
<evidence type="ECO:0000313" key="9">
    <source>
        <dbReference type="Proteomes" id="UP000297454"/>
    </source>
</evidence>
<sequence length="189" mass="20815">MLVIFTLFITFLQIGVFAFGGGYAILPFIQELVVNKHSWLTLREMTDVVTISQMTPGPIALNGATFVGTKVAGLMGSIVATTAIILPQLIIMIILAKLYFSDKEMEFMNKIIKALRPAVAGLIFIATIQMIKGSVFNGLIFKFENISYVALITFFVGFFLYIKKVGMIKLISIGAVLGVIFTVIFDKIM</sequence>
<dbReference type="Proteomes" id="UP000297454">
    <property type="component" value="Unassembled WGS sequence"/>
</dbReference>
<keyword evidence="5 7" id="KW-1133">Transmembrane helix</keyword>
<protein>
    <submittedName>
        <fullName evidence="8">Chromate transporter</fullName>
    </submittedName>
</protein>
<keyword evidence="3" id="KW-1003">Cell membrane</keyword>
<reference evidence="8 9" key="1">
    <citation type="submission" date="2019-01" db="EMBL/GenBank/DDBJ databases">
        <title>Draft Genome Sequences of Helcococcus ovis Strains Isolated from the Uterus and Vagina of Dairy Cows with Metritis.</title>
        <authorList>
            <person name="Cunha F."/>
            <person name="Jeon S.J."/>
            <person name="Kutzer P."/>
            <person name="Galvao K.N."/>
        </authorList>
    </citation>
    <scope>NUCLEOTIDE SEQUENCE [LARGE SCALE GENOMIC DNA]</scope>
    <source>
        <strain evidence="8 9">KG-37</strain>
    </source>
</reference>
<organism evidence="8 9">
    <name type="scientific">Helcococcus ovis</name>
    <dbReference type="NCBI Taxonomy" id="72026"/>
    <lineage>
        <taxon>Bacteria</taxon>
        <taxon>Bacillati</taxon>
        <taxon>Bacillota</taxon>
        <taxon>Tissierellia</taxon>
        <taxon>Tissierellales</taxon>
        <taxon>Peptoniphilaceae</taxon>
        <taxon>Helcococcus</taxon>
    </lineage>
</organism>
<evidence type="ECO:0000256" key="5">
    <source>
        <dbReference type="ARBA" id="ARBA00022989"/>
    </source>
</evidence>
<keyword evidence="6 7" id="KW-0472">Membrane</keyword>
<evidence type="ECO:0000256" key="7">
    <source>
        <dbReference type="SAM" id="Phobius"/>
    </source>
</evidence>
<evidence type="ECO:0000313" key="8">
    <source>
        <dbReference type="EMBL" id="TFF66656.1"/>
    </source>
</evidence>
<evidence type="ECO:0000256" key="6">
    <source>
        <dbReference type="ARBA" id="ARBA00023136"/>
    </source>
</evidence>
<dbReference type="Pfam" id="PF02417">
    <property type="entry name" value="Chromate_transp"/>
    <property type="match status" value="1"/>
</dbReference>
<keyword evidence="9" id="KW-1185">Reference proteome</keyword>
<dbReference type="PANTHER" id="PTHR43663">
    <property type="entry name" value="CHROMATE TRANSPORT PROTEIN-RELATED"/>
    <property type="match status" value="1"/>
</dbReference>
<evidence type="ECO:0000256" key="3">
    <source>
        <dbReference type="ARBA" id="ARBA00022475"/>
    </source>
</evidence>
<comment type="subcellular location">
    <subcellularLocation>
        <location evidence="1">Cell membrane</location>
        <topology evidence="1">Multi-pass membrane protein</topology>
    </subcellularLocation>
</comment>
<keyword evidence="4 7" id="KW-0812">Transmembrane</keyword>
<name>A0A4V3IYC5_9FIRM</name>
<dbReference type="GO" id="GO:0005886">
    <property type="term" value="C:plasma membrane"/>
    <property type="evidence" value="ECO:0007669"/>
    <property type="project" value="UniProtKB-SubCell"/>
</dbReference>
<dbReference type="RefSeq" id="WP_134744324.1">
    <property type="nucleotide sequence ID" value="NZ_CP119762.1"/>
</dbReference>
<evidence type="ECO:0000256" key="4">
    <source>
        <dbReference type="ARBA" id="ARBA00022692"/>
    </source>
</evidence>
<feature type="transmembrane region" description="Helical" evidence="7">
    <location>
        <begin position="71"/>
        <end position="96"/>
    </location>
</feature>
<dbReference type="GO" id="GO:0015109">
    <property type="term" value="F:chromate transmembrane transporter activity"/>
    <property type="evidence" value="ECO:0007669"/>
    <property type="project" value="InterPro"/>
</dbReference>
<comment type="similarity">
    <text evidence="2">Belongs to the chromate ion transporter (CHR) (TC 2.A.51) family.</text>
</comment>
<evidence type="ECO:0000256" key="2">
    <source>
        <dbReference type="ARBA" id="ARBA00005262"/>
    </source>
</evidence>
<accession>A0A4V3IYC5</accession>